<dbReference type="KEGG" id="red:roselon_00034"/>
<accession>W8S1B1</accession>
<evidence type="ECO:0000313" key="3">
    <source>
        <dbReference type="Proteomes" id="UP000019593"/>
    </source>
</evidence>
<dbReference type="STRING" id="1294273.roselon_00034"/>
<keyword evidence="3" id="KW-1185">Reference proteome</keyword>
<protein>
    <submittedName>
        <fullName evidence="2">Uncharacterized protein</fullName>
    </submittedName>
</protein>
<feature type="region of interest" description="Disordered" evidence="1">
    <location>
        <begin position="25"/>
        <end position="47"/>
    </location>
</feature>
<reference evidence="2 3" key="1">
    <citation type="submission" date="2013-03" db="EMBL/GenBank/DDBJ databases">
        <authorList>
            <person name="Fiebig A."/>
            <person name="Goeker M."/>
            <person name="Klenk H.-P.P."/>
        </authorList>
    </citation>
    <scope>NUCLEOTIDE SEQUENCE [LARGE SCALE GENOMIC DNA]</scope>
    <source>
        <strain evidence="3">DSM 19469</strain>
    </source>
</reference>
<organism evidence="2 3">
    <name type="scientific">Roseicyclus elongatus DSM 19469</name>
    <dbReference type="NCBI Taxonomy" id="1294273"/>
    <lineage>
        <taxon>Bacteria</taxon>
        <taxon>Pseudomonadati</taxon>
        <taxon>Pseudomonadota</taxon>
        <taxon>Alphaproteobacteria</taxon>
        <taxon>Rhodobacterales</taxon>
        <taxon>Roseobacteraceae</taxon>
        <taxon>Roseicyclus</taxon>
    </lineage>
</organism>
<evidence type="ECO:0000256" key="1">
    <source>
        <dbReference type="SAM" id="MobiDB-lite"/>
    </source>
</evidence>
<feature type="compositionally biased region" description="Basic residues" evidence="1">
    <location>
        <begin position="25"/>
        <end position="35"/>
    </location>
</feature>
<gene>
    <name evidence="2" type="ORF">roselon_00034</name>
</gene>
<name>W8S1B1_9RHOB</name>
<sequence length="47" mass="5363">MNHFRVTSPPTEGIGRAYDGWKYTKIRPARQHRPPHLPLGPDRRAAG</sequence>
<proteinExistence type="predicted"/>
<dbReference type="AlphaFoldDB" id="W8S1B1"/>
<evidence type="ECO:0000313" key="2">
    <source>
        <dbReference type="EMBL" id="AHM02501.1"/>
    </source>
</evidence>
<dbReference type="EMBL" id="CP004372">
    <property type="protein sequence ID" value="AHM02501.1"/>
    <property type="molecule type" value="Genomic_DNA"/>
</dbReference>
<dbReference type="HOGENOM" id="CLU_3172728_0_0_5"/>
<dbReference type="Proteomes" id="UP000019593">
    <property type="component" value="Chromosome"/>
</dbReference>